<dbReference type="AlphaFoldDB" id="A0A173U1M8"/>
<dbReference type="InterPro" id="IPR036388">
    <property type="entry name" value="WH-like_DNA-bd_sf"/>
</dbReference>
<protein>
    <submittedName>
        <fullName evidence="1">Uncharacterized protein</fullName>
    </submittedName>
</protein>
<reference evidence="1 2" key="1">
    <citation type="submission" date="2015-09" db="EMBL/GenBank/DDBJ databases">
        <authorList>
            <consortium name="Pathogen Informatics"/>
        </authorList>
    </citation>
    <scope>NUCLEOTIDE SEQUENCE [LARGE SCALE GENOMIC DNA]</scope>
    <source>
        <strain evidence="1 2">2789STDY5608868</strain>
    </source>
</reference>
<evidence type="ECO:0000313" key="2">
    <source>
        <dbReference type="Proteomes" id="UP000095598"/>
    </source>
</evidence>
<dbReference type="SUPFAM" id="SSF46785">
    <property type="entry name" value="Winged helix' DNA-binding domain"/>
    <property type="match status" value="1"/>
</dbReference>
<organism evidence="1 2">
    <name type="scientific">Anaerostipes hadrus</name>
    <dbReference type="NCBI Taxonomy" id="649756"/>
    <lineage>
        <taxon>Bacteria</taxon>
        <taxon>Bacillati</taxon>
        <taxon>Bacillota</taxon>
        <taxon>Clostridia</taxon>
        <taxon>Lachnospirales</taxon>
        <taxon>Lachnospiraceae</taxon>
        <taxon>Anaerostipes</taxon>
    </lineage>
</organism>
<proteinExistence type="predicted"/>
<gene>
    <name evidence="1" type="ORF">ERS852425_02446</name>
</gene>
<accession>A0A173U1M8</accession>
<evidence type="ECO:0000313" key="1">
    <source>
        <dbReference type="EMBL" id="CUN07398.1"/>
    </source>
</evidence>
<dbReference type="InterPro" id="IPR036390">
    <property type="entry name" value="WH_DNA-bd_sf"/>
</dbReference>
<dbReference type="RefSeq" id="WP_055259276.1">
    <property type="nucleotide sequence ID" value="NZ_CYXT01000020.1"/>
</dbReference>
<sequence length="264" mass="31029">MNININTDWEWYENTNVFRLFYHCLLHTNLEDKRYCGREIKAGQFVSSITRISAETGLTESQVRTALKKLKDTGYISTKSTNKYTIYTVNEYQKYIDCGQVAKATTEENTVVKNGTKMEQPVERKMEQTEEKVKETCEKSKENCEKSNKKAINECFERLWKQYPNKRGKGQVSDTKKKTLYEIGEEKIERALKRYLDDLSKDSSWRKPQNGSTFFNSGYVDYLDENYEKPPEPKPQRNPASILACERDYDFDSLEMQLIQKQLE</sequence>
<dbReference type="Proteomes" id="UP000095598">
    <property type="component" value="Unassembled WGS sequence"/>
</dbReference>
<dbReference type="EMBL" id="CYXT01000020">
    <property type="protein sequence ID" value="CUN07398.1"/>
    <property type="molecule type" value="Genomic_DNA"/>
</dbReference>
<name>A0A173U1M8_ANAHA</name>
<dbReference type="Gene3D" id="1.10.10.10">
    <property type="entry name" value="Winged helix-like DNA-binding domain superfamily/Winged helix DNA-binding domain"/>
    <property type="match status" value="1"/>
</dbReference>